<dbReference type="GO" id="GO:0015074">
    <property type="term" value="P:DNA integration"/>
    <property type="evidence" value="ECO:0007669"/>
    <property type="project" value="UniProtKB-KW"/>
</dbReference>
<evidence type="ECO:0000256" key="3">
    <source>
        <dbReference type="ARBA" id="ARBA00023125"/>
    </source>
</evidence>
<feature type="domain" description="Resolvase/invertase-type recombinase catalytic" evidence="7">
    <location>
        <begin position="16"/>
        <end position="151"/>
    </location>
</feature>
<dbReference type="Gene3D" id="3.40.50.1390">
    <property type="entry name" value="Resolvase, N-terminal catalytic domain"/>
    <property type="match status" value="1"/>
</dbReference>
<dbReference type="SMART" id="SM00857">
    <property type="entry name" value="Resolvase"/>
    <property type="match status" value="1"/>
</dbReference>
<keyword evidence="9" id="KW-1185">Reference proteome</keyword>
<accession>A0A510G909</accession>
<dbReference type="PROSITE" id="PS51736">
    <property type="entry name" value="RECOMBINASES_3"/>
    <property type="match status" value="1"/>
</dbReference>
<dbReference type="Pfam" id="PF02796">
    <property type="entry name" value="HTH_7"/>
    <property type="match status" value="1"/>
</dbReference>
<dbReference type="Pfam" id="PF00239">
    <property type="entry name" value="Resolvase"/>
    <property type="match status" value="1"/>
</dbReference>
<dbReference type="InterPro" id="IPR009057">
    <property type="entry name" value="Homeodomain-like_sf"/>
</dbReference>
<dbReference type="AlphaFoldDB" id="A0A510G909"/>
<dbReference type="InterPro" id="IPR006118">
    <property type="entry name" value="Recombinase_CS"/>
</dbReference>
<evidence type="ECO:0000313" key="9">
    <source>
        <dbReference type="Proteomes" id="UP000321183"/>
    </source>
</evidence>
<evidence type="ECO:0000256" key="2">
    <source>
        <dbReference type="ARBA" id="ARBA00022908"/>
    </source>
</evidence>
<evidence type="ECO:0000256" key="4">
    <source>
        <dbReference type="ARBA" id="ARBA00023172"/>
    </source>
</evidence>
<dbReference type="GO" id="GO:0000150">
    <property type="term" value="F:DNA strand exchange activity"/>
    <property type="evidence" value="ECO:0007669"/>
    <property type="project" value="InterPro"/>
</dbReference>
<dbReference type="KEGG" id="ras:RAS_p040"/>
<evidence type="ECO:0000313" key="8">
    <source>
        <dbReference type="EMBL" id="BBJ32408.1"/>
    </source>
</evidence>
<dbReference type="SUPFAM" id="SSF53041">
    <property type="entry name" value="Resolvase-like"/>
    <property type="match status" value="1"/>
</dbReference>
<keyword evidence="2" id="KW-0229">DNA integration</keyword>
<dbReference type="InterPro" id="IPR006119">
    <property type="entry name" value="Resolv_N"/>
</dbReference>
<dbReference type="InterPro" id="IPR036162">
    <property type="entry name" value="Resolvase-like_N_sf"/>
</dbReference>
<proteinExistence type="inferred from homology"/>
<evidence type="ECO:0000256" key="5">
    <source>
        <dbReference type="PIRSR" id="PIRSR606118-50"/>
    </source>
</evidence>
<dbReference type="InterPro" id="IPR006120">
    <property type="entry name" value="Resolvase_HTH_dom"/>
</dbReference>
<dbReference type="EMBL" id="AP019564">
    <property type="protein sequence ID" value="BBJ32408.1"/>
    <property type="molecule type" value="Genomic_DNA"/>
</dbReference>
<reference evidence="8 9" key="1">
    <citation type="submission" date="2019-04" db="EMBL/GenBank/DDBJ databases">
        <title>Draft genome sequence of Rickettsia asiatica Maytaro1284.</title>
        <authorList>
            <person name="Thu M."/>
            <person name="Qiu Y."/>
            <person name="Nakao R."/>
        </authorList>
    </citation>
    <scope>NUCLEOTIDE SEQUENCE [LARGE SCALE GENOMIC DNA]</scope>
    <source>
        <strain evidence="8 9">Maytaro1284</strain>
        <plasmid evidence="8 9">pRA1</plasmid>
    </source>
</reference>
<dbReference type="PROSITE" id="PS00397">
    <property type="entry name" value="RECOMBINASES_1"/>
    <property type="match status" value="1"/>
</dbReference>
<geneLocation type="plasmid" evidence="8 9">
    <name>pRA1</name>
</geneLocation>
<organism evidence="8 9">
    <name type="scientific">Rickettsia asiatica</name>
    <dbReference type="NCBI Taxonomy" id="238800"/>
    <lineage>
        <taxon>Bacteria</taxon>
        <taxon>Pseudomonadati</taxon>
        <taxon>Pseudomonadota</taxon>
        <taxon>Alphaproteobacteria</taxon>
        <taxon>Rickettsiales</taxon>
        <taxon>Rickettsiaceae</taxon>
        <taxon>Rickettsieae</taxon>
        <taxon>Rickettsia</taxon>
        <taxon>spotted fever group</taxon>
    </lineage>
</organism>
<dbReference type="Proteomes" id="UP000321183">
    <property type="component" value="Plasmid pRA1"/>
</dbReference>
<keyword evidence="8" id="KW-0614">Plasmid</keyword>
<protein>
    <submittedName>
        <fullName evidence="8">Transposase</fullName>
    </submittedName>
</protein>
<name>A0A510G909_9RICK</name>
<evidence type="ECO:0000259" key="7">
    <source>
        <dbReference type="PROSITE" id="PS51736"/>
    </source>
</evidence>
<evidence type="ECO:0000256" key="6">
    <source>
        <dbReference type="PROSITE-ProRule" id="PRU10137"/>
    </source>
</evidence>
<dbReference type="SUPFAM" id="SSF46689">
    <property type="entry name" value="Homeodomain-like"/>
    <property type="match status" value="1"/>
</dbReference>
<keyword evidence="3" id="KW-0238">DNA-binding</keyword>
<dbReference type="PROSITE" id="PS00398">
    <property type="entry name" value="RECOMBINASES_2"/>
    <property type="match status" value="1"/>
</dbReference>
<dbReference type="Gene3D" id="1.10.10.60">
    <property type="entry name" value="Homeodomain-like"/>
    <property type="match status" value="1"/>
</dbReference>
<dbReference type="PANTHER" id="PTHR30461:SF26">
    <property type="entry name" value="RESOLVASE HOMOLOG YNEB"/>
    <property type="match status" value="1"/>
</dbReference>
<dbReference type="PANTHER" id="PTHR30461">
    <property type="entry name" value="DNA-INVERTASE FROM LAMBDOID PROPHAGE"/>
    <property type="match status" value="1"/>
</dbReference>
<evidence type="ECO:0000256" key="1">
    <source>
        <dbReference type="ARBA" id="ARBA00009913"/>
    </source>
</evidence>
<feature type="active site" description="O-(5'-phospho-DNA)-serine intermediate" evidence="5 6">
    <location>
        <position position="24"/>
    </location>
</feature>
<dbReference type="InterPro" id="IPR050639">
    <property type="entry name" value="SSR_resolvase"/>
</dbReference>
<sequence length="204" mass="22910">MSTNRYNGQYIKSNMRLFGYARVSTNQQLLDIQIKRLKDAGVKESRIFYDKATGRNLDRAGLNNLLHKVEEGDVILITKLDRLGRDTADMINLVSQFAKIGVAMRFLDDGISTEGSTGKMVITILSAIAEAERVRILERTNEGRLEAKTKGIKFGRNRIIDRNKLLQLNAEGIKGVTLAKEMKISRAAVYKILKEEKQHGTNVG</sequence>
<dbReference type="CDD" id="cd03768">
    <property type="entry name" value="SR_ResInv"/>
    <property type="match status" value="1"/>
</dbReference>
<keyword evidence="4" id="KW-0233">DNA recombination</keyword>
<dbReference type="Gene3D" id="6.10.250.10">
    <property type="match status" value="1"/>
</dbReference>
<dbReference type="GO" id="GO:0003677">
    <property type="term" value="F:DNA binding"/>
    <property type="evidence" value="ECO:0007669"/>
    <property type="project" value="UniProtKB-KW"/>
</dbReference>
<comment type="similarity">
    <text evidence="1">Belongs to the site-specific recombinase resolvase family.</text>
</comment>
<gene>
    <name evidence="8" type="ORF">RAS_p040</name>
</gene>